<keyword evidence="2" id="KW-1185">Reference proteome</keyword>
<dbReference type="Proteomes" id="UP000245461">
    <property type="component" value="Unassembled WGS sequence"/>
</dbReference>
<reference evidence="1 2" key="1">
    <citation type="submission" date="2018-05" db="EMBL/GenBank/DDBJ databases">
        <title>Zavarzinia sp. HR-AS.</title>
        <authorList>
            <person name="Lee Y."/>
            <person name="Jeon C.O."/>
        </authorList>
    </citation>
    <scope>NUCLEOTIDE SEQUENCE [LARGE SCALE GENOMIC DNA]</scope>
    <source>
        <strain evidence="1 2">HR-AS</strain>
    </source>
</reference>
<dbReference type="EMBL" id="QGLE01000011">
    <property type="protein sequence ID" value="PWR19515.1"/>
    <property type="molecule type" value="Genomic_DNA"/>
</dbReference>
<organism evidence="1 2">
    <name type="scientific">Zavarzinia aquatilis</name>
    <dbReference type="NCBI Taxonomy" id="2211142"/>
    <lineage>
        <taxon>Bacteria</taxon>
        <taxon>Pseudomonadati</taxon>
        <taxon>Pseudomonadota</taxon>
        <taxon>Alphaproteobacteria</taxon>
        <taxon>Rhodospirillales</taxon>
        <taxon>Zavarziniaceae</taxon>
        <taxon>Zavarzinia</taxon>
    </lineage>
</organism>
<dbReference type="AlphaFoldDB" id="A0A317E345"/>
<comment type="caution">
    <text evidence="1">The sequence shown here is derived from an EMBL/GenBank/DDBJ whole genome shotgun (WGS) entry which is preliminary data.</text>
</comment>
<evidence type="ECO:0000313" key="2">
    <source>
        <dbReference type="Proteomes" id="UP000245461"/>
    </source>
</evidence>
<evidence type="ECO:0000313" key="1">
    <source>
        <dbReference type="EMBL" id="PWR19515.1"/>
    </source>
</evidence>
<name>A0A317E345_9PROT</name>
<sequence length="112" mass="12633">MTTLLPKAFETLTPFLAWAQPTQDGRQQMRINASTGELRAFYDAALPLLPRILTYVDQFPLGQLPEEARPVYWMALSLAEVAPHVELYKGDPRVPFSFDEARFVAEHGKEAA</sequence>
<dbReference type="OrthoDB" id="7474368at2"/>
<protein>
    <submittedName>
        <fullName evidence="1">Uncharacterized protein</fullName>
    </submittedName>
</protein>
<dbReference type="RefSeq" id="WP_109907397.1">
    <property type="nucleotide sequence ID" value="NZ_QGLE01000011.1"/>
</dbReference>
<gene>
    <name evidence="1" type="ORF">DKG74_17140</name>
</gene>
<accession>A0A317E345</accession>
<proteinExistence type="predicted"/>